<proteinExistence type="inferred from homology"/>
<dbReference type="InterPro" id="IPR000816">
    <property type="entry name" value="Peptidase_C15"/>
</dbReference>
<evidence type="ECO:0000256" key="7">
    <source>
        <dbReference type="ARBA" id="ARBA00022801"/>
    </source>
</evidence>
<dbReference type="RefSeq" id="WP_259448819.1">
    <property type="nucleotide sequence ID" value="NZ_CP119520.1"/>
</dbReference>
<comment type="similarity">
    <text evidence="4 9">Belongs to the peptidase C15 family.</text>
</comment>
<dbReference type="EC" id="3.4.19.3" evidence="9"/>
<comment type="subunit">
    <text evidence="9">Homotetramer.</text>
</comment>
<dbReference type="InterPro" id="IPR029762">
    <property type="entry name" value="PGP-I_bact-type"/>
</dbReference>
<keyword evidence="13" id="KW-1185">Reference proteome</keyword>
<dbReference type="PROSITE" id="PS01334">
    <property type="entry name" value="PYRASE_CYS"/>
    <property type="match status" value="1"/>
</dbReference>
<dbReference type="InterPro" id="IPR033694">
    <property type="entry name" value="PGPEP1_Cys_AS"/>
</dbReference>
<dbReference type="InterPro" id="IPR036440">
    <property type="entry name" value="Peptidase_C15-like_sf"/>
</dbReference>
<keyword evidence="6 9" id="KW-0645">Protease</keyword>
<dbReference type="PANTHER" id="PTHR23402:SF1">
    <property type="entry name" value="PYROGLUTAMYL-PEPTIDASE I"/>
    <property type="match status" value="1"/>
</dbReference>
<name>A0ABT2BX31_9BURK</name>
<dbReference type="Gene3D" id="3.40.630.20">
    <property type="entry name" value="Peptidase C15, pyroglutamyl peptidase I-like"/>
    <property type="match status" value="1"/>
</dbReference>
<keyword evidence="7 9" id="KW-0378">Hydrolase</keyword>
<evidence type="ECO:0000313" key="12">
    <source>
        <dbReference type="EMBL" id="MCS0629694.1"/>
    </source>
</evidence>
<keyword evidence="8 9" id="KW-0788">Thiol protease</keyword>
<evidence type="ECO:0000256" key="2">
    <source>
        <dbReference type="ARBA" id="ARBA00002280"/>
    </source>
</evidence>
<evidence type="ECO:0000256" key="9">
    <source>
        <dbReference type="HAMAP-Rule" id="MF_00417"/>
    </source>
</evidence>
<dbReference type="InterPro" id="IPR016125">
    <property type="entry name" value="Peptidase_C15-like"/>
</dbReference>
<sequence>MTASTTETPTKTVLLTGFEPFNGAAINPSLEAVRALDGWSGPGFTVVARQLPCVFGTALDVLRESIAGVKPDIVIAVGQAGGRSEISLERVAINVDDASIRDNAGNQPVDTPIAADGPAAYFTTLPVKAIVKALRLRGFPSGVSQTAGTFVCNHVFYGLMHHAVGQPLKAGFIHVPFLPEQAADRPERPPSMALRDIVDALRIAVEVAVVTETDTQEAGGATH</sequence>
<dbReference type="Pfam" id="PF01470">
    <property type="entry name" value="Peptidase_C15"/>
    <property type="match status" value="1"/>
</dbReference>
<evidence type="ECO:0000256" key="11">
    <source>
        <dbReference type="PROSITE-ProRule" id="PRU10077"/>
    </source>
</evidence>
<evidence type="ECO:0000256" key="8">
    <source>
        <dbReference type="ARBA" id="ARBA00022807"/>
    </source>
</evidence>
<comment type="caution">
    <text evidence="12">The sequence shown here is derived from an EMBL/GenBank/DDBJ whole genome shotgun (WGS) entry which is preliminary data.</text>
</comment>
<comment type="catalytic activity">
    <reaction evidence="1 9 10">
        <text>Release of an N-terminal pyroglutamyl group from a polypeptide, the second amino acid generally not being Pro.</text>
        <dbReference type="EC" id="3.4.19.3"/>
    </reaction>
</comment>
<comment type="function">
    <text evidence="2 9">Removes 5-oxoproline from various penultimate amino acid residues except L-proline.</text>
</comment>
<evidence type="ECO:0000256" key="1">
    <source>
        <dbReference type="ARBA" id="ARBA00001770"/>
    </source>
</evidence>
<dbReference type="PIRSF" id="PIRSF015592">
    <property type="entry name" value="Prld-crbxl_pptds"/>
    <property type="match status" value="1"/>
</dbReference>
<dbReference type="NCBIfam" id="TIGR00504">
    <property type="entry name" value="pyro_pdase"/>
    <property type="match status" value="1"/>
</dbReference>
<dbReference type="GO" id="GO:0016920">
    <property type="term" value="F:pyroglutamyl-peptidase activity"/>
    <property type="evidence" value="ECO:0007669"/>
    <property type="project" value="UniProtKB-EC"/>
</dbReference>
<evidence type="ECO:0000256" key="4">
    <source>
        <dbReference type="ARBA" id="ARBA00006641"/>
    </source>
</evidence>
<comment type="subcellular location">
    <subcellularLocation>
        <location evidence="3 9">Cytoplasm</location>
    </subcellularLocation>
</comment>
<dbReference type="PRINTS" id="PR00706">
    <property type="entry name" value="PYROGLUPTASE"/>
</dbReference>
<feature type="active site" evidence="9 11">
    <location>
        <position position="152"/>
    </location>
</feature>
<dbReference type="Proteomes" id="UP001165263">
    <property type="component" value="Unassembled WGS sequence"/>
</dbReference>
<protein>
    <recommendedName>
        <fullName evidence="9">Pyrrolidone-carboxylate peptidase</fullName>
        <ecNumber evidence="9">3.4.19.3</ecNumber>
    </recommendedName>
    <alternativeName>
        <fullName evidence="9">5-oxoprolyl-peptidase</fullName>
    </alternativeName>
    <alternativeName>
        <fullName evidence="9">Pyroglutamyl-peptidase I</fullName>
        <shortName evidence="9">PGP-I</shortName>
        <shortName evidence="9">Pyrase</shortName>
    </alternativeName>
</protein>
<evidence type="ECO:0000256" key="6">
    <source>
        <dbReference type="ARBA" id="ARBA00022670"/>
    </source>
</evidence>
<dbReference type="NCBIfam" id="NF009676">
    <property type="entry name" value="PRK13197.1"/>
    <property type="match status" value="1"/>
</dbReference>
<evidence type="ECO:0000313" key="13">
    <source>
        <dbReference type="Proteomes" id="UP001165263"/>
    </source>
</evidence>
<evidence type="ECO:0000256" key="10">
    <source>
        <dbReference type="PROSITE-ProRule" id="PRU10076"/>
    </source>
</evidence>
<dbReference type="SUPFAM" id="SSF53182">
    <property type="entry name" value="Pyrrolidone carboxyl peptidase (pyroglutamate aminopeptidase)"/>
    <property type="match status" value="1"/>
</dbReference>
<gene>
    <name evidence="9 12" type="primary">pcp</name>
    <name evidence="12" type="ORF">NX786_10155</name>
</gene>
<reference evidence="12" key="1">
    <citation type="submission" date="2022-08" db="EMBL/GenBank/DDBJ databases">
        <title>Reclassification of Massilia species as members of the genera Telluria, Duganella, Pseudoduganella, Mokoshia gen. nov. and Zemynaea gen. nov. using orthogonal and non-orthogonal genome-based approaches.</title>
        <authorList>
            <person name="Bowman J.P."/>
        </authorList>
    </citation>
    <scope>NUCLEOTIDE SEQUENCE</scope>
    <source>
        <strain evidence="12">LMG 11547</strain>
    </source>
</reference>
<feature type="active site" evidence="9">
    <location>
        <position position="174"/>
    </location>
</feature>
<evidence type="ECO:0000256" key="3">
    <source>
        <dbReference type="ARBA" id="ARBA00004496"/>
    </source>
</evidence>
<dbReference type="PROSITE" id="PS01333">
    <property type="entry name" value="PYRASE_GLU"/>
    <property type="match status" value="1"/>
</dbReference>
<organism evidence="12 13">
    <name type="scientific">Telluria mixta</name>
    <dbReference type="NCBI Taxonomy" id="34071"/>
    <lineage>
        <taxon>Bacteria</taxon>
        <taxon>Pseudomonadati</taxon>
        <taxon>Pseudomonadota</taxon>
        <taxon>Betaproteobacteria</taxon>
        <taxon>Burkholderiales</taxon>
        <taxon>Oxalobacteraceae</taxon>
        <taxon>Telluria group</taxon>
        <taxon>Telluria</taxon>
    </lineage>
</organism>
<dbReference type="CDD" id="cd00501">
    <property type="entry name" value="Peptidase_C15"/>
    <property type="match status" value="1"/>
</dbReference>
<keyword evidence="5 9" id="KW-0963">Cytoplasm</keyword>
<dbReference type="HAMAP" id="MF_00417">
    <property type="entry name" value="Pyrrolid_peptidase"/>
    <property type="match status" value="1"/>
</dbReference>
<evidence type="ECO:0000256" key="5">
    <source>
        <dbReference type="ARBA" id="ARBA00022490"/>
    </source>
</evidence>
<accession>A0ABT2BX31</accession>
<dbReference type="EMBL" id="JANUHC010000003">
    <property type="protein sequence ID" value="MCS0629694.1"/>
    <property type="molecule type" value="Genomic_DNA"/>
</dbReference>
<feature type="active site" evidence="9 10">
    <location>
        <position position="89"/>
    </location>
</feature>
<dbReference type="InterPro" id="IPR033693">
    <property type="entry name" value="PGPEP1_Glu_AS"/>
</dbReference>
<dbReference type="PANTHER" id="PTHR23402">
    <property type="entry name" value="PROTEASE FAMILY C15 PYROGLUTAMYL-PEPTIDASE I-RELATED"/>
    <property type="match status" value="1"/>
</dbReference>